<sequence>MPKNIVPEGDETSPEYTKKRQEWLRTLSQEDYIMVSEHKISRNERKGRKAFSKLKLERVDDIYRIVVRQNEHTIFIVPDVDVYRVVGTNTYVFFGTASTDDSTQVIQQLAQMTLQSRMKESGKAATDAKGTAAELEDLMNTLPKEQNSDAEAAEVPAVDEAAETSTENTFTEDDIKTVMAQTECSHEAATEALKKYGSTIEAIMGIIE</sequence>
<feature type="domain" description="NAC-A/B" evidence="2">
    <location>
        <begin position="41"/>
        <end position="106"/>
    </location>
</feature>
<feature type="compositionally biased region" description="Low complexity" evidence="1">
    <location>
        <begin position="149"/>
        <end position="159"/>
    </location>
</feature>
<evidence type="ECO:0000259" key="2">
    <source>
        <dbReference type="PROSITE" id="PS51151"/>
    </source>
</evidence>
<dbReference type="Gene3D" id="2.20.70.30">
    <property type="entry name" value="Nascent polypeptide-associated complex domain"/>
    <property type="match status" value="1"/>
</dbReference>
<dbReference type="InterPro" id="IPR016641">
    <property type="entry name" value="EGD2/NACA0like"/>
</dbReference>
<reference evidence="4" key="3">
    <citation type="journal article" date="2016" name="Gigascience">
        <title>De novo construction of an expanded transcriptome assembly for the western tarnished plant bug, Lygus hesperus.</title>
        <authorList>
            <person name="Tassone E.E."/>
            <person name="Geib S.M."/>
            <person name="Hall B."/>
            <person name="Fabrick J.A."/>
            <person name="Brent C.S."/>
            <person name="Hull J.J."/>
        </authorList>
    </citation>
    <scope>NUCLEOTIDE SEQUENCE</scope>
</reference>
<dbReference type="EMBL" id="GDHC01010679">
    <property type="protein sequence ID" value="JAQ07950.1"/>
    <property type="molecule type" value="Transcribed_RNA"/>
</dbReference>
<dbReference type="Gene3D" id="1.10.8.10">
    <property type="entry name" value="DNA helicase RuvA subunit, C-terminal domain"/>
    <property type="match status" value="1"/>
</dbReference>
<dbReference type="SMART" id="SM01407">
    <property type="entry name" value="NAC"/>
    <property type="match status" value="1"/>
</dbReference>
<feature type="region of interest" description="Disordered" evidence="1">
    <location>
        <begin position="147"/>
        <end position="169"/>
    </location>
</feature>
<name>A0A0A9YB06_LYGHE</name>
<gene>
    <name evidence="3" type="primary">NACA</name>
    <name evidence="4" type="synonym">NACA_0</name>
    <name evidence="3" type="ORF">CM83_99330</name>
    <name evidence="4" type="ORF">g.5593</name>
</gene>
<accession>A0A0A9YB06</accession>
<dbReference type="InterPro" id="IPR002715">
    <property type="entry name" value="Nas_poly-pep-assoc_cplx_dom"/>
</dbReference>
<dbReference type="PANTHER" id="PTHR21713">
    <property type="entry name" value="NASCENT POLYPEPTIDE ASSOCIATED COMPLEX ALPHA SUBUNIT-RELATED"/>
    <property type="match status" value="1"/>
</dbReference>
<protein>
    <submittedName>
        <fullName evidence="3">Nascent polypeptide-associated complex subunit alpha</fullName>
    </submittedName>
</protein>
<dbReference type="InterPro" id="IPR038187">
    <property type="entry name" value="NAC_A/B_dom_sf"/>
</dbReference>
<evidence type="ECO:0000313" key="4">
    <source>
        <dbReference type="EMBL" id="JAQ07950.1"/>
    </source>
</evidence>
<evidence type="ECO:0000256" key="1">
    <source>
        <dbReference type="SAM" id="MobiDB-lite"/>
    </source>
</evidence>
<dbReference type="EMBL" id="GBHO01014798">
    <property type="protein sequence ID" value="JAG28806.1"/>
    <property type="molecule type" value="Transcribed_RNA"/>
</dbReference>
<dbReference type="GO" id="GO:0005854">
    <property type="term" value="C:nascent polypeptide-associated complex"/>
    <property type="evidence" value="ECO:0007669"/>
    <property type="project" value="InterPro"/>
</dbReference>
<evidence type="ECO:0000313" key="3">
    <source>
        <dbReference type="EMBL" id="JAG28806.1"/>
    </source>
</evidence>
<reference evidence="3" key="2">
    <citation type="submission" date="2014-07" db="EMBL/GenBank/DDBJ databases">
        <authorList>
            <person name="Hull J."/>
        </authorList>
    </citation>
    <scope>NUCLEOTIDE SEQUENCE</scope>
</reference>
<organism evidence="3">
    <name type="scientific">Lygus hesperus</name>
    <name type="common">Western plant bug</name>
    <dbReference type="NCBI Taxonomy" id="30085"/>
    <lineage>
        <taxon>Eukaryota</taxon>
        <taxon>Metazoa</taxon>
        <taxon>Ecdysozoa</taxon>
        <taxon>Arthropoda</taxon>
        <taxon>Hexapoda</taxon>
        <taxon>Insecta</taxon>
        <taxon>Pterygota</taxon>
        <taxon>Neoptera</taxon>
        <taxon>Paraneoptera</taxon>
        <taxon>Hemiptera</taxon>
        <taxon>Heteroptera</taxon>
        <taxon>Panheteroptera</taxon>
        <taxon>Cimicomorpha</taxon>
        <taxon>Miridae</taxon>
        <taxon>Mirini</taxon>
        <taxon>Lygus</taxon>
    </lineage>
</organism>
<dbReference type="AlphaFoldDB" id="A0A0A9YB06"/>
<dbReference type="PROSITE" id="PS51151">
    <property type="entry name" value="NAC_AB"/>
    <property type="match status" value="1"/>
</dbReference>
<dbReference type="Pfam" id="PF01849">
    <property type="entry name" value="NAC"/>
    <property type="match status" value="1"/>
</dbReference>
<reference evidence="3" key="1">
    <citation type="journal article" date="2014" name="PLoS ONE">
        <title>Transcriptome-Based Identification of ABC Transporters in the Western Tarnished Plant Bug Lygus hesperus.</title>
        <authorList>
            <person name="Hull J.J."/>
            <person name="Chaney K."/>
            <person name="Geib S.M."/>
            <person name="Fabrick J.A."/>
            <person name="Brent C.S."/>
            <person name="Walsh D."/>
            <person name="Lavine L.C."/>
        </authorList>
    </citation>
    <scope>NUCLEOTIDE SEQUENCE</scope>
</reference>
<dbReference type="CDD" id="cd22054">
    <property type="entry name" value="NAC_NACA"/>
    <property type="match status" value="1"/>
</dbReference>
<proteinExistence type="predicted"/>